<evidence type="ECO:0000259" key="2">
    <source>
        <dbReference type="PROSITE" id="PS50158"/>
    </source>
</evidence>
<keyword evidence="1" id="KW-0479">Metal-binding</keyword>
<gene>
    <name evidence="3" type="primary">gag_27</name>
    <name evidence="3" type="ORF">CM83_104536</name>
</gene>
<reference evidence="3" key="2">
    <citation type="submission" date="2014-07" db="EMBL/GenBank/DDBJ databases">
        <authorList>
            <person name="Hull J."/>
        </authorList>
    </citation>
    <scope>NUCLEOTIDE SEQUENCE</scope>
</reference>
<dbReference type="EMBL" id="GBHO01006299">
    <property type="protein sequence ID" value="JAG37305.1"/>
    <property type="molecule type" value="Transcribed_RNA"/>
</dbReference>
<dbReference type="GO" id="GO:0008270">
    <property type="term" value="F:zinc ion binding"/>
    <property type="evidence" value="ECO:0007669"/>
    <property type="project" value="UniProtKB-KW"/>
</dbReference>
<feature type="non-terminal residue" evidence="3">
    <location>
        <position position="1"/>
    </location>
</feature>
<dbReference type="Gene3D" id="4.10.60.10">
    <property type="entry name" value="Zinc finger, CCHC-type"/>
    <property type="match status" value="1"/>
</dbReference>
<dbReference type="PROSITE" id="PS50158">
    <property type="entry name" value="ZF_CCHC"/>
    <property type="match status" value="1"/>
</dbReference>
<keyword evidence="1" id="KW-0863">Zinc-finger</keyword>
<reference evidence="3" key="1">
    <citation type="journal article" date="2014" name="PLoS ONE">
        <title>Transcriptome-Based Identification of ABC Transporters in the Western Tarnished Plant Bug Lygus hesperus.</title>
        <authorList>
            <person name="Hull J.J."/>
            <person name="Chaney K."/>
            <person name="Geib S.M."/>
            <person name="Fabrick J.A."/>
            <person name="Brent C.S."/>
            <person name="Walsh D."/>
            <person name="Lavine L.C."/>
        </authorList>
    </citation>
    <scope>NUCLEOTIDE SEQUENCE</scope>
</reference>
<proteinExistence type="predicted"/>
<dbReference type="GO" id="GO:0003676">
    <property type="term" value="F:nucleic acid binding"/>
    <property type="evidence" value="ECO:0007669"/>
    <property type="project" value="InterPro"/>
</dbReference>
<dbReference type="AlphaFoldDB" id="A0A0A9Z673"/>
<evidence type="ECO:0000313" key="3">
    <source>
        <dbReference type="EMBL" id="JAG37305.1"/>
    </source>
</evidence>
<feature type="non-terminal residue" evidence="3">
    <location>
        <position position="143"/>
    </location>
</feature>
<dbReference type="SMART" id="SM00343">
    <property type="entry name" value="ZnF_C2HC"/>
    <property type="match status" value="2"/>
</dbReference>
<keyword evidence="1" id="KW-0862">Zinc</keyword>
<organism evidence="3">
    <name type="scientific">Lygus hesperus</name>
    <name type="common">Western plant bug</name>
    <dbReference type="NCBI Taxonomy" id="30085"/>
    <lineage>
        <taxon>Eukaryota</taxon>
        <taxon>Metazoa</taxon>
        <taxon>Ecdysozoa</taxon>
        <taxon>Arthropoda</taxon>
        <taxon>Hexapoda</taxon>
        <taxon>Insecta</taxon>
        <taxon>Pterygota</taxon>
        <taxon>Neoptera</taxon>
        <taxon>Paraneoptera</taxon>
        <taxon>Hemiptera</taxon>
        <taxon>Heteroptera</taxon>
        <taxon>Panheteroptera</taxon>
        <taxon>Cimicomorpha</taxon>
        <taxon>Miridae</taxon>
        <taxon>Mirini</taxon>
        <taxon>Lygus</taxon>
    </lineage>
</organism>
<dbReference type="SUPFAM" id="SSF57756">
    <property type="entry name" value="Retrovirus zinc finger-like domains"/>
    <property type="match status" value="1"/>
</dbReference>
<accession>A0A0A9Z673</accession>
<name>A0A0A9Z673_LYGHE</name>
<feature type="domain" description="CCHC-type" evidence="2">
    <location>
        <begin position="113"/>
        <end position="129"/>
    </location>
</feature>
<dbReference type="InterPro" id="IPR001878">
    <property type="entry name" value="Znf_CCHC"/>
</dbReference>
<dbReference type="InterPro" id="IPR036875">
    <property type="entry name" value="Znf_CCHC_sf"/>
</dbReference>
<protein>
    <submittedName>
        <fullName evidence="3">Gag polyprotein</fullName>
    </submittedName>
</protein>
<evidence type="ECO:0000256" key="1">
    <source>
        <dbReference type="PROSITE-ProRule" id="PRU00047"/>
    </source>
</evidence>
<sequence>FKAVTEEQNMNDYIRDSFIAGLVSNAIRQRLLENKSLSLSQAKDQARALELAEINAQKYSLTNRFSAAIKNSTDVTHQLDDEPLAAALKAKSLCYFCGYRRHPRSQCPANGEKCEKCGKLGHFSSVCKSKLSKSKYGKSSAST</sequence>